<name>A0ABM0NE76_PRUMU</name>
<dbReference type="Gene3D" id="1.20.140.40">
    <property type="entry name" value="Invertase/pectin methylesterase inhibitor family protein"/>
    <property type="match status" value="1"/>
</dbReference>
<reference evidence="1" key="1">
    <citation type="journal article" date="2012" name="Nat. Commun.">
        <title>The genome of Prunus mume.</title>
        <authorList>
            <person name="Zhang Q."/>
            <person name="Chen W."/>
            <person name="Sun L."/>
            <person name="Zhao F."/>
            <person name="Huang B."/>
            <person name="Yang W."/>
            <person name="Tao Y."/>
            <person name="Wang J."/>
            <person name="Yuan Z."/>
            <person name="Fan G."/>
            <person name="Xing Z."/>
            <person name="Han C."/>
            <person name="Pan H."/>
            <person name="Zhong X."/>
            <person name="Shi W."/>
            <person name="Liang X."/>
            <person name="Du D."/>
            <person name="Sun F."/>
            <person name="Xu Z."/>
            <person name="Hao R."/>
            <person name="Lv T."/>
            <person name="Lv Y."/>
            <person name="Zheng Z."/>
            <person name="Sun M."/>
            <person name="Luo L."/>
            <person name="Cai M."/>
            <person name="Gao Y."/>
            <person name="Wang J."/>
            <person name="Yin Y."/>
            <person name="Xu X."/>
            <person name="Cheng T."/>
            <person name="Wang J."/>
        </authorList>
    </citation>
    <scope>NUCLEOTIDE SEQUENCE [LARGE SCALE GENOMIC DNA]</scope>
</reference>
<evidence type="ECO:0000313" key="1">
    <source>
        <dbReference type="Proteomes" id="UP000694861"/>
    </source>
</evidence>
<dbReference type="InterPro" id="IPR035513">
    <property type="entry name" value="Invertase/methylesterase_inhib"/>
</dbReference>
<evidence type="ECO:0000313" key="2">
    <source>
        <dbReference type="RefSeq" id="XP_008223468.1"/>
    </source>
</evidence>
<sequence>MVEIVQAKATVTLFKVSELRDQRPGDKSLSSCPEFYSRISQADIPKASEAFNKGNPKVAEQGMNEADSCEHGFSGSSPLTDYNKYVHGVAAVAAAIARTLLSYKHEYMLSIRHKNACILVFFMLYIF</sequence>
<gene>
    <name evidence="2" type="primary">LOC103323259</name>
</gene>
<dbReference type="SUPFAM" id="SSF101148">
    <property type="entry name" value="Plant invertase/pectin methylesterase inhibitor"/>
    <property type="match status" value="1"/>
</dbReference>
<accession>A0ABM0NE76</accession>
<dbReference type="GeneID" id="103323259"/>
<proteinExistence type="predicted"/>
<reference evidence="2" key="2">
    <citation type="submission" date="2025-08" db="UniProtKB">
        <authorList>
            <consortium name="RefSeq"/>
        </authorList>
    </citation>
    <scope>IDENTIFICATION</scope>
</reference>
<dbReference type="Proteomes" id="UP000694861">
    <property type="component" value="Linkage group LG2"/>
</dbReference>
<protein>
    <submittedName>
        <fullName evidence="2">Cell wall / vacuolar inhibitor of fructosidase 1-like</fullName>
    </submittedName>
</protein>
<organism evidence="1 2">
    <name type="scientific">Prunus mume</name>
    <name type="common">Japanese apricot</name>
    <name type="synonym">Armeniaca mume</name>
    <dbReference type="NCBI Taxonomy" id="102107"/>
    <lineage>
        <taxon>Eukaryota</taxon>
        <taxon>Viridiplantae</taxon>
        <taxon>Streptophyta</taxon>
        <taxon>Embryophyta</taxon>
        <taxon>Tracheophyta</taxon>
        <taxon>Spermatophyta</taxon>
        <taxon>Magnoliopsida</taxon>
        <taxon>eudicotyledons</taxon>
        <taxon>Gunneridae</taxon>
        <taxon>Pentapetalae</taxon>
        <taxon>rosids</taxon>
        <taxon>fabids</taxon>
        <taxon>Rosales</taxon>
        <taxon>Rosaceae</taxon>
        <taxon>Amygdaloideae</taxon>
        <taxon>Amygdaleae</taxon>
        <taxon>Prunus</taxon>
    </lineage>
</organism>
<keyword evidence="1" id="KW-1185">Reference proteome</keyword>
<dbReference type="RefSeq" id="XP_008223468.1">
    <property type="nucleotide sequence ID" value="XM_008225246.1"/>
</dbReference>